<sequence>MPGLAMEPLNSQHHVKDEGGDDYLTEDAGESEDASLAFDPRPRLSEPAVYMRTLAYLMNGLETGKIDVNPEYQREVVWTADRMAGLVNSLMENFYIPPIILNRKTIADSDSEESTLVCVDGKQRLSSVRAFIQGLIPCHDRHGIKWWFCIAPGSVGKSKRILPEEVRRQFLRKEFCSFEYQNISTEQEEDLFARVQMGMQLSAAEKMRAQSGPWQELARLFVDDYPIVFSLLKDRSRGKDFQMALSCFSQIIECEHPMAANGIPVLRTNHIALPKLINNKAAADDRTRAHLANVFNTFQDLINENAEIFTNAGRRLKNVQTFAPVEMVSVAVMISIYSETRNNTLLLGDIKVLRDLLRENFVDLRLNAQVWKVIWEFIDNLEGYRGVIPGNEIDRTARPKPPVGASGIETPRSGTQKRKRQRADNGTPAMQTTLYPPHPPFSGIHTDGATDSMNVLDEITHLDAMASDDSSVEPHRAISAVKQEPTEIPMPSATKPKPRKTPIPFPVLSGSPASTALSASPRPNTTPKQSAPLSTRKAALNPSEARRNRIAELDSYRVPTASMSSPAPSSSRSKPTKQRTNNASSSKPAHASPLLNESQIQHRLLDNSIPSHTSPPTRSFPAHLRAQTDNTIDLTSDTENEEERMSLLTSFRKPVQNPASRSPAAKTAVGIKKENMGTGTRTGEGPEDVVMVDRHLPVRTQGSGPKKVRPIMANPYKKSARK</sequence>
<feature type="compositionally biased region" description="Basic and acidic residues" evidence="1">
    <location>
        <begin position="544"/>
        <end position="555"/>
    </location>
</feature>
<feature type="region of interest" description="Disordered" evidence="1">
    <location>
        <begin position="1"/>
        <end position="38"/>
    </location>
</feature>
<proteinExistence type="predicted"/>
<comment type="caution">
    <text evidence="3">The sequence shown here is derived from an EMBL/GenBank/DDBJ whole genome shotgun (WGS) entry which is preliminary data.</text>
</comment>
<accession>A0A9P9IDP4</accession>
<feature type="compositionally biased region" description="Polar residues" evidence="1">
    <location>
        <begin position="608"/>
        <end position="617"/>
    </location>
</feature>
<feature type="region of interest" description="Disordered" evidence="1">
    <location>
        <begin position="465"/>
        <end position="595"/>
    </location>
</feature>
<feature type="compositionally biased region" description="Acidic residues" evidence="1">
    <location>
        <begin position="19"/>
        <end position="33"/>
    </location>
</feature>
<gene>
    <name evidence="3" type="ORF">B0J11DRAFT_537976</name>
</gene>
<dbReference type="Proteomes" id="UP000700596">
    <property type="component" value="Unassembled WGS sequence"/>
</dbReference>
<dbReference type="PANTHER" id="PTHR39639:SF1">
    <property type="entry name" value="DUF262 DOMAIN-CONTAINING PROTEIN"/>
    <property type="match status" value="1"/>
</dbReference>
<feature type="compositionally biased region" description="Polar residues" evidence="1">
    <location>
        <begin position="511"/>
        <end position="533"/>
    </location>
</feature>
<evidence type="ECO:0000256" key="1">
    <source>
        <dbReference type="SAM" id="MobiDB-lite"/>
    </source>
</evidence>
<evidence type="ECO:0000259" key="2">
    <source>
        <dbReference type="Pfam" id="PF03235"/>
    </source>
</evidence>
<dbReference type="InterPro" id="IPR004919">
    <property type="entry name" value="GmrSD_N"/>
</dbReference>
<feature type="compositionally biased region" description="Low complexity" evidence="1">
    <location>
        <begin position="559"/>
        <end position="573"/>
    </location>
</feature>
<feature type="region of interest" description="Disordered" evidence="1">
    <location>
        <begin position="654"/>
        <end position="722"/>
    </location>
</feature>
<feature type="domain" description="GmrSD restriction endonucleases N-terminal" evidence="2">
    <location>
        <begin position="66"/>
        <end position="178"/>
    </location>
</feature>
<organism evidence="3 4">
    <name type="scientific">Dendryphion nanum</name>
    <dbReference type="NCBI Taxonomy" id="256645"/>
    <lineage>
        <taxon>Eukaryota</taxon>
        <taxon>Fungi</taxon>
        <taxon>Dikarya</taxon>
        <taxon>Ascomycota</taxon>
        <taxon>Pezizomycotina</taxon>
        <taxon>Dothideomycetes</taxon>
        <taxon>Pleosporomycetidae</taxon>
        <taxon>Pleosporales</taxon>
        <taxon>Torulaceae</taxon>
        <taxon>Dendryphion</taxon>
    </lineage>
</organism>
<keyword evidence="4" id="KW-1185">Reference proteome</keyword>
<dbReference type="EMBL" id="JAGMWT010000014">
    <property type="protein sequence ID" value="KAH7116956.1"/>
    <property type="molecule type" value="Genomic_DNA"/>
</dbReference>
<reference evidence="3" key="1">
    <citation type="journal article" date="2021" name="Nat. Commun.">
        <title>Genetic determinants of endophytism in the Arabidopsis root mycobiome.</title>
        <authorList>
            <person name="Mesny F."/>
            <person name="Miyauchi S."/>
            <person name="Thiergart T."/>
            <person name="Pickel B."/>
            <person name="Atanasova L."/>
            <person name="Karlsson M."/>
            <person name="Huettel B."/>
            <person name="Barry K.W."/>
            <person name="Haridas S."/>
            <person name="Chen C."/>
            <person name="Bauer D."/>
            <person name="Andreopoulos W."/>
            <person name="Pangilinan J."/>
            <person name="LaButti K."/>
            <person name="Riley R."/>
            <person name="Lipzen A."/>
            <person name="Clum A."/>
            <person name="Drula E."/>
            <person name="Henrissat B."/>
            <person name="Kohler A."/>
            <person name="Grigoriev I.V."/>
            <person name="Martin F.M."/>
            <person name="Hacquard S."/>
        </authorList>
    </citation>
    <scope>NUCLEOTIDE SEQUENCE</scope>
    <source>
        <strain evidence="3">MPI-CAGE-CH-0243</strain>
    </source>
</reference>
<dbReference type="OrthoDB" id="5419821at2759"/>
<evidence type="ECO:0000313" key="4">
    <source>
        <dbReference type="Proteomes" id="UP000700596"/>
    </source>
</evidence>
<feature type="compositionally biased region" description="Polar residues" evidence="1">
    <location>
        <begin position="578"/>
        <end position="587"/>
    </location>
</feature>
<name>A0A9P9IDP4_9PLEO</name>
<protein>
    <recommendedName>
        <fullName evidence="2">GmrSD restriction endonucleases N-terminal domain-containing protein</fullName>
    </recommendedName>
</protein>
<feature type="region of interest" description="Disordered" evidence="1">
    <location>
        <begin position="393"/>
        <end position="449"/>
    </location>
</feature>
<dbReference type="PANTHER" id="PTHR39639">
    <property type="entry name" value="CHROMOSOME 16, WHOLE GENOME SHOTGUN SEQUENCE"/>
    <property type="match status" value="1"/>
</dbReference>
<feature type="region of interest" description="Disordered" evidence="1">
    <location>
        <begin position="607"/>
        <end position="630"/>
    </location>
</feature>
<dbReference type="Pfam" id="PF03235">
    <property type="entry name" value="GmrSD_N"/>
    <property type="match status" value="1"/>
</dbReference>
<evidence type="ECO:0000313" key="3">
    <source>
        <dbReference type="EMBL" id="KAH7116956.1"/>
    </source>
</evidence>
<dbReference type="AlphaFoldDB" id="A0A9P9IDP4"/>